<dbReference type="AlphaFoldDB" id="A0A699TME8"/>
<proteinExistence type="predicted"/>
<organism evidence="2">
    <name type="scientific">Tanacetum cinerariifolium</name>
    <name type="common">Dalmatian daisy</name>
    <name type="synonym">Chrysanthemum cinerariifolium</name>
    <dbReference type="NCBI Taxonomy" id="118510"/>
    <lineage>
        <taxon>Eukaryota</taxon>
        <taxon>Viridiplantae</taxon>
        <taxon>Streptophyta</taxon>
        <taxon>Embryophyta</taxon>
        <taxon>Tracheophyta</taxon>
        <taxon>Spermatophyta</taxon>
        <taxon>Magnoliopsida</taxon>
        <taxon>eudicotyledons</taxon>
        <taxon>Gunneridae</taxon>
        <taxon>Pentapetalae</taxon>
        <taxon>asterids</taxon>
        <taxon>campanulids</taxon>
        <taxon>Asterales</taxon>
        <taxon>Asteraceae</taxon>
        <taxon>Asteroideae</taxon>
        <taxon>Anthemideae</taxon>
        <taxon>Anthemidinae</taxon>
        <taxon>Tanacetum</taxon>
    </lineage>
</organism>
<dbReference type="EMBL" id="BKCJ011251613">
    <property type="protein sequence ID" value="GFD10338.1"/>
    <property type="molecule type" value="Genomic_DNA"/>
</dbReference>
<comment type="caution">
    <text evidence="2">The sequence shown here is derived from an EMBL/GenBank/DDBJ whole genome shotgun (WGS) entry which is preliminary data.</text>
</comment>
<feature type="region of interest" description="Disordered" evidence="1">
    <location>
        <begin position="1"/>
        <end position="86"/>
    </location>
</feature>
<name>A0A699TME8_TANCI</name>
<evidence type="ECO:0000256" key="1">
    <source>
        <dbReference type="SAM" id="MobiDB-lite"/>
    </source>
</evidence>
<accession>A0A699TME8</accession>
<feature type="non-terminal residue" evidence="2">
    <location>
        <position position="156"/>
    </location>
</feature>
<feature type="non-terminal residue" evidence="2">
    <location>
        <position position="1"/>
    </location>
</feature>
<evidence type="ECO:0000313" key="2">
    <source>
        <dbReference type="EMBL" id="GFD10338.1"/>
    </source>
</evidence>
<feature type="compositionally biased region" description="Polar residues" evidence="1">
    <location>
        <begin position="38"/>
        <end position="48"/>
    </location>
</feature>
<gene>
    <name evidence="2" type="ORF">Tci_882307</name>
</gene>
<protein>
    <submittedName>
        <fullName evidence="2">Uncharacterized protein</fullName>
    </submittedName>
</protein>
<reference evidence="2" key="1">
    <citation type="journal article" date="2019" name="Sci. Rep.">
        <title>Draft genome of Tanacetum cinerariifolium, the natural source of mosquito coil.</title>
        <authorList>
            <person name="Yamashiro T."/>
            <person name="Shiraishi A."/>
            <person name="Satake H."/>
            <person name="Nakayama K."/>
        </authorList>
    </citation>
    <scope>NUCLEOTIDE SEQUENCE</scope>
</reference>
<sequence>IAQSLVFPPVADEHVSPLGDSSQGEAYPTDSGFEADQDSANIAKTSTLPYDLAPGVTSPAADEGIPTGSGSIPTAGPPAAEVPTGSDVVPTASLIFATATVVTPYTRRKGKEKMIEFETPKKKKIQEQMDIQMARQLEEEMERDAQIKRKSRGNQE</sequence>